<dbReference type="Pfam" id="PF13432">
    <property type="entry name" value="TPR_16"/>
    <property type="match status" value="2"/>
</dbReference>
<organism evidence="2 3">
    <name type="scientific">Streptomyces pactum</name>
    <dbReference type="NCBI Taxonomy" id="68249"/>
    <lineage>
        <taxon>Bacteria</taxon>
        <taxon>Bacillati</taxon>
        <taxon>Actinomycetota</taxon>
        <taxon>Actinomycetes</taxon>
        <taxon>Kitasatosporales</taxon>
        <taxon>Streptomycetaceae</taxon>
        <taxon>Streptomyces</taxon>
    </lineage>
</organism>
<evidence type="ECO:0000256" key="1">
    <source>
        <dbReference type="SAM" id="MobiDB-lite"/>
    </source>
</evidence>
<reference evidence="2 3" key="1">
    <citation type="submission" date="2020-09" db="EMBL/GenBank/DDBJ databases">
        <title>Biosynthesis of the nuclear factor of activated T cells inhibitor NFAT-133 and its congeners in Streptomyces pactum.</title>
        <authorList>
            <person name="Zhou W."/>
            <person name="Posri P."/>
            <person name="Abugrain M.E."/>
            <person name="Weisberg A.J."/>
            <person name="Chang J.H."/>
            <person name="Mahmud T."/>
        </authorList>
    </citation>
    <scope>NUCLEOTIDE SEQUENCE [LARGE SCALE GENOMIC DNA]</scope>
    <source>
        <strain evidence="2 3">ATCC 27456</strain>
    </source>
</reference>
<proteinExistence type="predicted"/>
<name>A0ABS0NQK2_9ACTN</name>
<keyword evidence="3" id="KW-1185">Reference proteome</keyword>
<dbReference type="EMBL" id="JACYXC010000001">
    <property type="protein sequence ID" value="MBH5337426.1"/>
    <property type="molecule type" value="Genomic_DNA"/>
</dbReference>
<dbReference type="InterPro" id="IPR052384">
    <property type="entry name" value="TMTC_O-mannosyltransferase"/>
</dbReference>
<evidence type="ECO:0000313" key="2">
    <source>
        <dbReference type="EMBL" id="MBH5337426.1"/>
    </source>
</evidence>
<dbReference type="InterPro" id="IPR019734">
    <property type="entry name" value="TPR_rpt"/>
</dbReference>
<dbReference type="InterPro" id="IPR027417">
    <property type="entry name" value="P-loop_NTPase"/>
</dbReference>
<evidence type="ECO:0000313" key="3">
    <source>
        <dbReference type="Proteomes" id="UP000807371"/>
    </source>
</evidence>
<dbReference type="InterPro" id="IPR009003">
    <property type="entry name" value="Peptidase_S1_PA"/>
</dbReference>
<dbReference type="PANTHER" id="PTHR44216:SF3">
    <property type="entry name" value="PROTEIN O-MANNOSYL-TRANSFERASE TMTC2"/>
    <property type="match status" value="1"/>
</dbReference>
<dbReference type="SUPFAM" id="SSF50494">
    <property type="entry name" value="Trypsin-like serine proteases"/>
    <property type="match status" value="1"/>
</dbReference>
<dbReference type="InterPro" id="IPR011990">
    <property type="entry name" value="TPR-like_helical_dom_sf"/>
</dbReference>
<gene>
    <name evidence="2" type="ORF">IHE55_22745</name>
</gene>
<dbReference type="SMART" id="SM00028">
    <property type="entry name" value="TPR"/>
    <property type="match status" value="12"/>
</dbReference>
<dbReference type="Gene3D" id="1.25.40.10">
    <property type="entry name" value="Tetratricopeptide repeat domain"/>
    <property type="match status" value="3"/>
</dbReference>
<dbReference type="Pfam" id="PF13365">
    <property type="entry name" value="Trypsin_2"/>
    <property type="match status" value="1"/>
</dbReference>
<dbReference type="InterPro" id="IPR043504">
    <property type="entry name" value="Peptidase_S1_PA_chymotrypsin"/>
</dbReference>
<dbReference type="SUPFAM" id="SSF52540">
    <property type="entry name" value="P-loop containing nucleoside triphosphate hydrolases"/>
    <property type="match status" value="1"/>
</dbReference>
<comment type="caution">
    <text evidence="2">The sequence shown here is derived from an EMBL/GenBank/DDBJ whole genome shotgun (WGS) entry which is preliminary data.</text>
</comment>
<dbReference type="SUPFAM" id="SSF48452">
    <property type="entry name" value="TPR-like"/>
    <property type="match status" value="3"/>
</dbReference>
<feature type="region of interest" description="Disordered" evidence="1">
    <location>
        <begin position="234"/>
        <end position="263"/>
    </location>
</feature>
<dbReference type="RefSeq" id="WP_197990724.1">
    <property type="nucleotide sequence ID" value="NZ_JACYXC010000001.1"/>
</dbReference>
<accession>A0ABS0NQK2</accession>
<protein>
    <submittedName>
        <fullName evidence="2">Tetratricopeptide repeat protein</fullName>
    </submittedName>
</protein>
<dbReference type="InterPro" id="IPR011717">
    <property type="entry name" value="TPR-4"/>
</dbReference>
<sequence>MLETDRVVLLRYDVTGGTRVGSGLRVGGEHVLTADHCVAGDNVRAVHGGREYPAEVVVRSFSTEVDLAVLRVPGLGTKPPLGIARVDRGTARAVEGCQALGFPRWLPSQRDRGRVLAQVEGWIPTAEGLSVSVPERQRTALLSLKLSGHDIPSLPPKGDLDAPGSPWAGMSGAAVVSDGLLLGVVRSHNLSHGSGSLTVTPIDAIGGLPPEVREPMWSALGVTDPRAIAVLPRPEGSGPGAVAPEGGRRPAGTGPKAARETSRAGVIKRVTRTWVESGPSVAVLQGFSGSGKTEVALSIKDAHPRRKVVDVEIPEGVASLEQLLILIGGAFAAEGKAGVTLGSNPRKNLTDAMQDGTVLILDNFHHCFVDEFGAPAADVQDLINSVGRQIRAGGGRLLLVANEAVTFPWIENGEIFTLPGMNEAEGARLLAKELARQGIPADDVPADRIREVVAWLGGNPRAIMVLAACLRSDSLEDLIGSAPQAWELRDRDVSGDFSARLERAFLERCIGRLAETEKKLLNRASVHRVSFTNEAFKQSLWDHSPEEFEAAKKRLTSSFLVERRHQKRLVMNPVAREISLRALDRSGGERRRAHAVVGRYHARHFKAKRIVSSGADFLEARYHLHAADETAELSVVARAYVLHLDRLYGYKRSVEEDPKERDELIALLGAALSEMSPSWRLHHYLARLLEARGVGQDHVKALEQVEHATRSPNASAPVWVLRTRLTDQLQGTAAALSVVAQAQEQVARTPPNMGRLLFLQAELTARDDRRVEEATALCRQALALSDHKPGLPRLYMRAAEHLTRNNEGLVAAAALLREGIARVLPGARATSLHLAAATYLERAGRRDEAIELLHEGIALFPRRSGTISLYSTTAEMLARDGRAAEAVALLRDGITHIPTESSLAALYQAAGEILAQNEQVDEAVELLREGITRIPPQANLFSLYQAAGELLAQHGRPDEAVELLREGITRIPPQANLFSLYQATGELLAQNGRPDDAVALLREGITRIPPHSSLSSLYQATGELLARTGRPDEAVELLREGITRIPPQANLFSLYQATGELLARIGRAAEAEELLREGIARIPPQAGVSSLYQSAAEVLARDGRPDDAEELLREGIARISPQTNLFSLYQAAGELLARNGRSDEAVGLLREGITRIPPHSSLSSLYQLAAELLAEDGRLGEAVELLREGITRIPPQANLFSLYQSAGELLDRDGRVDEAVELLREGIARVPPQSSLSSLYQSAGELLARNDRTEEALDLLREGIARVPPRANIFYLYQLAGDLLAGNGRVDEAVELLREGIARVPPQSSLSSLYQSAGELLARDDRTEEALDLLRNGISRLQTHGQKFTLHRQAVMVLARAGRPEEAEATLHEAAAALPSATTTAPYHQAWVQYLCLRERYADAVTRLIEGIRVLGNRREAGRLAEMGAVIISCFAQETSWLDPLRQYLGEAGFEREIHVLDLLTAEEGGDWEAAAELAQTGRHRYGGPLFRGHELLALAATGPDDLVTDRIRALDRTAQDISGRWLLGYVLALRGDHDGCYAAMGPWLARRNEDPMGDPLSFCVHVWQEEIHHPWGGRHPFKFPFLPTTSADDDDLTVLDWP</sequence>
<dbReference type="Proteomes" id="UP000807371">
    <property type="component" value="Unassembled WGS sequence"/>
</dbReference>
<dbReference type="Gene3D" id="2.40.10.10">
    <property type="entry name" value="Trypsin-like serine proteases"/>
    <property type="match status" value="1"/>
</dbReference>
<dbReference type="PANTHER" id="PTHR44216">
    <property type="entry name" value="PROTEIN O-MANNOSYL-TRANSFERASE TMTC2"/>
    <property type="match status" value="1"/>
</dbReference>
<dbReference type="Pfam" id="PF07721">
    <property type="entry name" value="TPR_4"/>
    <property type="match status" value="4"/>
</dbReference>